<dbReference type="InterPro" id="IPR005501">
    <property type="entry name" value="LamB/YcsF/PxpA-like"/>
</dbReference>
<keyword evidence="1" id="KW-0378">Hydrolase</keyword>
<sequence length="260" mass="28764">MKKQCVDLNSDMGEAFGPWRIGDGVDEDIMPLISSANIATGFHAGDPNIMARTVQLAREAGVGIGAHPGFRDLVGFGRRNIAEAPQALVNDILYQLGALREFARLHGLRLQHVKPHGALYMHAARDEAFSRLLIETLQQVDPSLLLFCMEASATYRIAREIGQPVVREFYADRDYDRSGSIVFIRRIGRLDPEQVAEKVLRACVEGKVRTVDGDHIDIDFDSVCIHSDTPGALELVQKTREHLVREGIRIAAPQAATTKN</sequence>
<dbReference type="InterPro" id="IPR011330">
    <property type="entry name" value="Glyco_hydro/deAcase_b/a-brl"/>
</dbReference>
<proteinExistence type="inferred from homology"/>
<accession>A0A9X1RLA7</accession>
<comment type="caution">
    <text evidence="2">The sequence shown here is derived from an EMBL/GenBank/DDBJ whole genome shotgun (WGS) entry which is preliminary data.</text>
</comment>
<dbReference type="GO" id="GO:0005975">
    <property type="term" value="P:carbohydrate metabolic process"/>
    <property type="evidence" value="ECO:0007669"/>
    <property type="project" value="InterPro"/>
</dbReference>
<dbReference type="Proteomes" id="UP001139308">
    <property type="component" value="Unassembled WGS sequence"/>
</dbReference>
<dbReference type="PANTHER" id="PTHR30292:SF0">
    <property type="entry name" value="5-OXOPROLINASE SUBUNIT A"/>
    <property type="match status" value="1"/>
</dbReference>
<keyword evidence="3" id="KW-1185">Reference proteome</keyword>
<dbReference type="PANTHER" id="PTHR30292">
    <property type="entry name" value="UNCHARACTERIZED PROTEIN YBGL-RELATED"/>
    <property type="match status" value="1"/>
</dbReference>
<dbReference type="NCBIfam" id="NF003814">
    <property type="entry name" value="PRK05406.1-3"/>
    <property type="match status" value="1"/>
</dbReference>
<evidence type="ECO:0000313" key="2">
    <source>
        <dbReference type="EMBL" id="MCG5073215.1"/>
    </source>
</evidence>
<dbReference type="RefSeq" id="WP_238462956.1">
    <property type="nucleotide sequence ID" value="NZ_JAKLJA010000004.1"/>
</dbReference>
<dbReference type="Gene3D" id="3.20.20.370">
    <property type="entry name" value="Glycoside hydrolase/deacetylase"/>
    <property type="match status" value="1"/>
</dbReference>
<dbReference type="CDD" id="cd11664">
    <property type="entry name" value="LamB_YcsF_like_2"/>
    <property type="match status" value="1"/>
</dbReference>
<dbReference type="Pfam" id="PF03746">
    <property type="entry name" value="LamB_YcsF"/>
    <property type="match status" value="1"/>
</dbReference>
<evidence type="ECO:0000256" key="1">
    <source>
        <dbReference type="HAMAP-Rule" id="MF_00691"/>
    </source>
</evidence>
<dbReference type="HAMAP" id="MF_00691">
    <property type="entry name" value="PxpA"/>
    <property type="match status" value="1"/>
</dbReference>
<dbReference type="GO" id="GO:0005524">
    <property type="term" value="F:ATP binding"/>
    <property type="evidence" value="ECO:0007669"/>
    <property type="project" value="UniProtKB-UniRule"/>
</dbReference>
<gene>
    <name evidence="1" type="primary">pxpA</name>
    <name evidence="2" type="ORF">L5014_07530</name>
</gene>
<dbReference type="AlphaFoldDB" id="A0A9X1RLA7"/>
<dbReference type="EC" id="3.5.2.9" evidence="1"/>
<reference evidence="2" key="1">
    <citation type="submission" date="2022-01" db="EMBL/GenBank/DDBJ databases">
        <title>Genome sequence and assembly of Parabukholderia sp. RG36.</title>
        <authorList>
            <person name="Chhetri G."/>
        </authorList>
    </citation>
    <scope>NUCLEOTIDE SEQUENCE</scope>
    <source>
        <strain evidence="2">RG36</strain>
    </source>
</reference>
<protein>
    <recommendedName>
        <fullName evidence="1">5-oxoprolinase subunit A</fullName>
        <shortName evidence="1">5-OPase subunit A</shortName>
        <ecNumber evidence="1">3.5.2.9</ecNumber>
    </recommendedName>
    <alternativeName>
        <fullName evidence="1">5-oxoprolinase (ATP-hydrolyzing) subunit A</fullName>
    </alternativeName>
</protein>
<comment type="similarity">
    <text evidence="1">Belongs to the LamB/PxpA family.</text>
</comment>
<keyword evidence="1" id="KW-0067">ATP-binding</keyword>
<organism evidence="2 3">
    <name type="scientific">Paraburkholderia tagetis</name>
    <dbReference type="NCBI Taxonomy" id="2913261"/>
    <lineage>
        <taxon>Bacteria</taxon>
        <taxon>Pseudomonadati</taxon>
        <taxon>Pseudomonadota</taxon>
        <taxon>Betaproteobacteria</taxon>
        <taxon>Burkholderiales</taxon>
        <taxon>Burkholderiaceae</taxon>
        <taxon>Paraburkholderia</taxon>
    </lineage>
</organism>
<name>A0A9X1RLA7_9BURK</name>
<dbReference type="SUPFAM" id="SSF88713">
    <property type="entry name" value="Glycoside hydrolase/deacetylase"/>
    <property type="match status" value="1"/>
</dbReference>
<dbReference type="EMBL" id="JAKLJA010000004">
    <property type="protein sequence ID" value="MCG5073215.1"/>
    <property type="molecule type" value="Genomic_DNA"/>
</dbReference>
<dbReference type="NCBIfam" id="NF003816">
    <property type="entry name" value="PRK05406.1-5"/>
    <property type="match status" value="1"/>
</dbReference>
<comment type="function">
    <text evidence="1">Catalyzes the cleavage of 5-oxoproline to form L-glutamate coupled to the hydrolysis of ATP to ADP and inorganic phosphate.</text>
</comment>
<dbReference type="GO" id="GO:0017168">
    <property type="term" value="F:5-oxoprolinase (ATP-hydrolyzing) activity"/>
    <property type="evidence" value="ECO:0007669"/>
    <property type="project" value="UniProtKB-UniRule"/>
</dbReference>
<evidence type="ECO:0000313" key="3">
    <source>
        <dbReference type="Proteomes" id="UP001139308"/>
    </source>
</evidence>
<comment type="catalytic activity">
    <reaction evidence="1">
        <text>5-oxo-L-proline + ATP + 2 H2O = L-glutamate + ADP + phosphate + H(+)</text>
        <dbReference type="Rhea" id="RHEA:10348"/>
        <dbReference type="ChEBI" id="CHEBI:15377"/>
        <dbReference type="ChEBI" id="CHEBI:15378"/>
        <dbReference type="ChEBI" id="CHEBI:29985"/>
        <dbReference type="ChEBI" id="CHEBI:30616"/>
        <dbReference type="ChEBI" id="CHEBI:43474"/>
        <dbReference type="ChEBI" id="CHEBI:58402"/>
        <dbReference type="ChEBI" id="CHEBI:456216"/>
        <dbReference type="EC" id="3.5.2.9"/>
    </reaction>
</comment>
<comment type="subunit">
    <text evidence="1">Forms a complex composed of PxpA, PxpB and PxpC.</text>
</comment>
<keyword evidence="1" id="KW-0547">Nucleotide-binding</keyword>